<dbReference type="InterPro" id="IPR013087">
    <property type="entry name" value="Znf_C2H2_type"/>
</dbReference>
<proteinExistence type="predicted"/>
<evidence type="ECO:0000256" key="2">
    <source>
        <dbReference type="ARBA" id="ARBA00022723"/>
    </source>
</evidence>
<dbReference type="GO" id="GO:0000981">
    <property type="term" value="F:DNA-binding transcription factor activity, RNA polymerase II-specific"/>
    <property type="evidence" value="ECO:0007669"/>
    <property type="project" value="TreeGrafter"/>
</dbReference>
<dbReference type="PROSITE" id="PS00028">
    <property type="entry name" value="ZINC_FINGER_C2H2_1"/>
    <property type="match status" value="3"/>
</dbReference>
<dbReference type="SMART" id="SM00355">
    <property type="entry name" value="ZnF_C2H2"/>
    <property type="match status" value="3"/>
</dbReference>
<dbReference type="FunFam" id="3.30.160.60:FF:000736">
    <property type="entry name" value="Zinc finger protein 423"/>
    <property type="match status" value="1"/>
</dbReference>
<dbReference type="RefSeq" id="XP_024506225.1">
    <property type="nucleotide sequence ID" value="XM_024652671.1"/>
</dbReference>
<organism evidence="9">
    <name type="scientific">Strongyloides ratti</name>
    <name type="common">Parasitic roundworm</name>
    <dbReference type="NCBI Taxonomy" id="34506"/>
    <lineage>
        <taxon>Eukaryota</taxon>
        <taxon>Metazoa</taxon>
        <taxon>Ecdysozoa</taxon>
        <taxon>Nematoda</taxon>
        <taxon>Chromadorea</taxon>
        <taxon>Rhabditida</taxon>
        <taxon>Tylenchina</taxon>
        <taxon>Panagrolaimomorpha</taxon>
        <taxon>Strongyloidoidea</taxon>
        <taxon>Strongyloididae</taxon>
        <taxon>Strongyloides</taxon>
    </lineage>
</organism>
<evidence type="ECO:0000259" key="8">
    <source>
        <dbReference type="PROSITE" id="PS50157"/>
    </source>
</evidence>
<dbReference type="WormBase" id="SRAE_2000169000">
    <property type="protein sequence ID" value="SRP06185"/>
    <property type="gene ID" value="WBGene00261896"/>
</dbReference>
<dbReference type="EMBL" id="LN609529">
    <property type="protein sequence ID" value="CEF67025.1"/>
    <property type="molecule type" value="Genomic_DNA"/>
</dbReference>
<evidence type="ECO:0000256" key="6">
    <source>
        <dbReference type="ARBA" id="ARBA00023242"/>
    </source>
</evidence>
<sequence length="504" mass="56898">MTEFSDQRSQTKSHLRDKSFVCITLITSKTVNMSTDTLQHPNLIIRSQPQIKCEMNNISRNMSNQPTNNGQPFQVILPPGINPAQQQVIFIQNPATSVGSSLPSNQNNSTGAQQVFFVAPQNMIPQKQQFTFIPVQMNVSNEVEGPNQINGQVITHQQNEVNSQINTQLISVNGSLMAVQPDYIQDAPNQINSHQQLNSNQQIMIHQNNHGSPMIKQEVIYSSTSSNNSNQNFNRNTISQQPIILQQNNRQQVQIQQQNQGNNHSINQNNNQPIHVHLQSQKSASLVLPNQQTITLGNLHFRQDPTDPQKWIITNEAGQSPITAATIAASMNINNSISQPKNETNNNNSSTITTVNGRKISKRCACTCPNCINSANMPRGERPRVHICHLCNKTYSKTSHLKSHLRSHFGDKPFVCDWQNCTKRFTRSDELQRHRRIHTGEKKFSCEICDKKFIRSDHLSKHLRTHFNSNRINNRKPQDNKESAAKLNATIDSVLNSQVPWNGV</sequence>
<dbReference type="FunFam" id="3.30.160.60:FF:000018">
    <property type="entry name" value="Krueppel-like factor 15"/>
    <property type="match status" value="1"/>
</dbReference>
<evidence type="ECO:0000313" key="9">
    <source>
        <dbReference type="EMBL" id="CEF67025.1"/>
    </source>
</evidence>
<dbReference type="GO" id="GO:0005634">
    <property type="term" value="C:nucleus"/>
    <property type="evidence" value="ECO:0007669"/>
    <property type="project" value="UniProtKB-SubCell"/>
</dbReference>
<comment type="subcellular location">
    <subcellularLocation>
        <location evidence="1">Nucleus</location>
    </subcellularLocation>
</comment>
<evidence type="ECO:0000256" key="1">
    <source>
        <dbReference type="ARBA" id="ARBA00004123"/>
    </source>
</evidence>
<dbReference type="PANTHER" id="PTHR23235:SF165">
    <property type="entry name" value="TRANSCRIPTION FACTOR BTD"/>
    <property type="match status" value="1"/>
</dbReference>
<dbReference type="PANTHER" id="PTHR23235">
    <property type="entry name" value="KRUEPPEL-LIKE TRANSCRIPTION FACTOR"/>
    <property type="match status" value="1"/>
</dbReference>
<evidence type="ECO:0000313" key="11">
    <source>
        <dbReference type="WBParaSite" id="SRAE_2000169000.1"/>
    </source>
</evidence>
<dbReference type="WBParaSite" id="SRAE_2000169000.1">
    <property type="protein sequence ID" value="SRAE_2000169000.1"/>
    <property type="gene ID" value="WBGene00261896"/>
</dbReference>
<protein>
    <submittedName>
        <fullName evidence="9">Zinc finger, C2H2 domain and Zinc finger C2H2-type/integrase DNA-binding domain and Zinc finger, C2H2-like domain-containing protein</fullName>
    </submittedName>
</protein>
<dbReference type="GeneID" id="36379390"/>
<accession>A0A090LHN4</accession>
<reference evidence="9 10" key="1">
    <citation type="submission" date="2014-09" db="EMBL/GenBank/DDBJ databases">
        <authorList>
            <person name="Martin A.A."/>
        </authorList>
    </citation>
    <scope>NUCLEOTIDE SEQUENCE</scope>
    <source>
        <strain evidence="10">ED321</strain>
        <strain evidence="9">ED321 Heterogonic</strain>
    </source>
</reference>
<name>A0A090LHN4_STRRB</name>
<dbReference type="GO" id="GO:0008270">
    <property type="term" value="F:zinc ion binding"/>
    <property type="evidence" value="ECO:0007669"/>
    <property type="project" value="UniProtKB-KW"/>
</dbReference>
<keyword evidence="5" id="KW-0862">Zinc</keyword>
<dbReference type="Gene3D" id="3.30.160.60">
    <property type="entry name" value="Classic Zinc Finger"/>
    <property type="match status" value="3"/>
</dbReference>
<evidence type="ECO:0000313" key="10">
    <source>
        <dbReference type="Proteomes" id="UP000035682"/>
    </source>
</evidence>
<dbReference type="AlphaFoldDB" id="A0A090LHN4"/>
<evidence type="ECO:0000313" key="12">
    <source>
        <dbReference type="WormBase" id="SRAE_2000169000"/>
    </source>
</evidence>
<dbReference type="CTD" id="36379390"/>
<evidence type="ECO:0000256" key="5">
    <source>
        <dbReference type="ARBA" id="ARBA00022833"/>
    </source>
</evidence>
<keyword evidence="2" id="KW-0479">Metal-binding</keyword>
<dbReference type="Pfam" id="PF00096">
    <property type="entry name" value="zf-C2H2"/>
    <property type="match status" value="3"/>
</dbReference>
<reference evidence="11" key="2">
    <citation type="submission" date="2020-12" db="UniProtKB">
        <authorList>
            <consortium name="WormBaseParasite"/>
        </authorList>
    </citation>
    <scope>IDENTIFICATION</scope>
</reference>
<dbReference type="Proteomes" id="UP000035682">
    <property type="component" value="Unplaced"/>
</dbReference>
<dbReference type="GO" id="GO:0000978">
    <property type="term" value="F:RNA polymerase II cis-regulatory region sequence-specific DNA binding"/>
    <property type="evidence" value="ECO:0007669"/>
    <property type="project" value="TreeGrafter"/>
</dbReference>
<dbReference type="InterPro" id="IPR036236">
    <property type="entry name" value="Znf_C2H2_sf"/>
</dbReference>
<dbReference type="STRING" id="34506.A0A090LHN4"/>
<dbReference type="OrthoDB" id="6365676at2759"/>
<dbReference type="SUPFAM" id="SSF57667">
    <property type="entry name" value="beta-beta-alpha zinc fingers"/>
    <property type="match status" value="3"/>
</dbReference>
<dbReference type="OMA" id="CINSANM"/>
<keyword evidence="10" id="KW-1185">Reference proteome</keyword>
<keyword evidence="6" id="KW-0539">Nucleus</keyword>
<evidence type="ECO:0000256" key="3">
    <source>
        <dbReference type="ARBA" id="ARBA00022737"/>
    </source>
</evidence>
<keyword evidence="9" id="KW-0238">DNA-binding</keyword>
<gene>
    <name evidence="9 11 12" type="ORF">SRAE_2000169000</name>
</gene>
<evidence type="ECO:0000256" key="4">
    <source>
        <dbReference type="ARBA" id="ARBA00022771"/>
    </source>
</evidence>
<feature type="domain" description="C2H2-type" evidence="8">
    <location>
        <begin position="414"/>
        <end position="443"/>
    </location>
</feature>
<keyword evidence="4 7" id="KW-0863">Zinc-finger</keyword>
<dbReference type="PROSITE" id="PS50157">
    <property type="entry name" value="ZINC_FINGER_C2H2_2"/>
    <property type="match status" value="3"/>
</dbReference>
<keyword evidence="3" id="KW-0677">Repeat</keyword>
<evidence type="ECO:0000256" key="7">
    <source>
        <dbReference type="PROSITE-ProRule" id="PRU00042"/>
    </source>
</evidence>
<feature type="domain" description="C2H2-type" evidence="8">
    <location>
        <begin position="386"/>
        <end position="413"/>
    </location>
</feature>
<feature type="domain" description="C2H2-type" evidence="8">
    <location>
        <begin position="444"/>
        <end position="471"/>
    </location>
</feature>